<reference evidence="1" key="1">
    <citation type="submission" date="2018-02" db="EMBL/GenBank/DDBJ databases">
        <title>Rhizophora mucronata_Transcriptome.</title>
        <authorList>
            <person name="Meera S.P."/>
            <person name="Sreeshan A."/>
            <person name="Augustine A."/>
        </authorList>
    </citation>
    <scope>NUCLEOTIDE SEQUENCE</scope>
    <source>
        <tissue evidence="1">Leaf</tissue>
    </source>
</reference>
<name>A0A2P2NMX6_RHIMU</name>
<dbReference type="AlphaFoldDB" id="A0A2P2NMX6"/>
<sequence length="19" mass="2248">MDKMKMSTDILCVHKILIK</sequence>
<evidence type="ECO:0000313" key="1">
    <source>
        <dbReference type="EMBL" id="MBX43857.1"/>
    </source>
</evidence>
<organism evidence="1">
    <name type="scientific">Rhizophora mucronata</name>
    <name type="common">Asiatic mangrove</name>
    <dbReference type="NCBI Taxonomy" id="61149"/>
    <lineage>
        <taxon>Eukaryota</taxon>
        <taxon>Viridiplantae</taxon>
        <taxon>Streptophyta</taxon>
        <taxon>Embryophyta</taxon>
        <taxon>Tracheophyta</taxon>
        <taxon>Spermatophyta</taxon>
        <taxon>Magnoliopsida</taxon>
        <taxon>eudicotyledons</taxon>
        <taxon>Gunneridae</taxon>
        <taxon>Pentapetalae</taxon>
        <taxon>rosids</taxon>
        <taxon>fabids</taxon>
        <taxon>Malpighiales</taxon>
        <taxon>Rhizophoraceae</taxon>
        <taxon>Rhizophora</taxon>
    </lineage>
</organism>
<dbReference type="EMBL" id="GGEC01063373">
    <property type="protein sequence ID" value="MBX43857.1"/>
    <property type="molecule type" value="Transcribed_RNA"/>
</dbReference>
<protein>
    <submittedName>
        <fullName evidence="1">Uncharacterized protein</fullName>
    </submittedName>
</protein>
<accession>A0A2P2NMX6</accession>
<proteinExistence type="predicted"/>